<dbReference type="Pfam" id="PF00480">
    <property type="entry name" value="ROK"/>
    <property type="match status" value="1"/>
</dbReference>
<evidence type="ECO:0000313" key="3">
    <source>
        <dbReference type="Proteomes" id="UP000030944"/>
    </source>
</evidence>
<dbReference type="SUPFAM" id="SSF53067">
    <property type="entry name" value="Actin-like ATPase domain"/>
    <property type="match status" value="1"/>
</dbReference>
<dbReference type="RefSeq" id="WP_048106112.1">
    <property type="nucleotide sequence ID" value="NZ_CP007026.1"/>
</dbReference>
<dbReference type="EMBL" id="CP007026">
    <property type="protein sequence ID" value="AJA92690.1"/>
    <property type="molecule type" value="Genomic_DNA"/>
</dbReference>
<dbReference type="GO" id="GO:0009384">
    <property type="term" value="F:N-acylmannosamine kinase activity"/>
    <property type="evidence" value="ECO:0007669"/>
    <property type="project" value="TreeGrafter"/>
</dbReference>
<reference evidence="1 3" key="1">
    <citation type="journal article" date="2015" name="Proc. Natl. Acad. Sci. U.S.A.">
        <title>Genomic and proteomic characterization of "Candidatus Nitrosopelagicus brevis": An ammonia-oxidizing archaeon from the open ocean.</title>
        <authorList>
            <person name="Santoro A.E."/>
            <person name="Dupont C.L."/>
            <person name="Richter R.A."/>
            <person name="Craig M.T."/>
            <person name="Carini P."/>
            <person name="McIlvin M.R."/>
            <person name="Yang Y."/>
            <person name="Orsi W.D."/>
            <person name="Moran D.M."/>
            <person name="Saito M.A."/>
        </authorList>
    </citation>
    <scope>NUCLEOTIDE SEQUENCE [LARGE SCALE GENOMIC DNA]</scope>
    <source>
        <strain evidence="1">CN25</strain>
        <strain evidence="3">V2</strain>
    </source>
</reference>
<dbReference type="GO" id="GO:0008761">
    <property type="term" value="F:UDP-N-acetylglucosamine 2-epimerase activity"/>
    <property type="evidence" value="ECO:0007669"/>
    <property type="project" value="TreeGrafter"/>
</dbReference>
<dbReference type="STRING" id="1410606.T478_1272"/>
<dbReference type="AlphaFoldDB" id="A0A0A7V7Q6"/>
<keyword evidence="4" id="KW-1185">Reference proteome</keyword>
<dbReference type="KEGG" id="nbv:T478_1272"/>
<dbReference type="Proteomes" id="UP000241022">
    <property type="component" value="Unassembled WGS sequence"/>
</dbReference>
<dbReference type="PANTHER" id="PTHR18964:SF149">
    <property type="entry name" value="BIFUNCTIONAL UDP-N-ACETYLGLUCOSAMINE 2-EPIMERASE_N-ACETYLMANNOSAMINE KINASE"/>
    <property type="match status" value="1"/>
</dbReference>
<evidence type="ECO:0000313" key="2">
    <source>
        <dbReference type="EMBL" id="PTL87124.1"/>
    </source>
</evidence>
<reference evidence="2" key="2">
    <citation type="submission" date="2016-05" db="EMBL/GenBank/DDBJ databases">
        <authorList>
            <person name="Lavstsen T."/>
            <person name="Jespersen J.S."/>
        </authorList>
    </citation>
    <scope>NUCLEOTIDE SEQUENCE [LARGE SCALE GENOMIC DNA]</scope>
    <source>
        <strain evidence="2">U25</strain>
    </source>
</reference>
<dbReference type="InterPro" id="IPR000600">
    <property type="entry name" value="ROK"/>
</dbReference>
<gene>
    <name evidence="2" type="ORF">A7X95_07375</name>
    <name evidence="1" type="ORF">T478_1272</name>
</gene>
<keyword evidence="1" id="KW-0808">Transferase</keyword>
<dbReference type="InterPro" id="IPR043129">
    <property type="entry name" value="ATPase_NBD"/>
</dbReference>
<dbReference type="PROSITE" id="PS01125">
    <property type="entry name" value="ROK"/>
    <property type="match status" value="1"/>
</dbReference>
<keyword evidence="1" id="KW-0418">Kinase</keyword>
<protein>
    <submittedName>
        <fullName evidence="1">Putative fructokinase</fullName>
    </submittedName>
    <submittedName>
        <fullName evidence="2">Sugar kinase</fullName>
    </submittedName>
</protein>
<dbReference type="Proteomes" id="UP000030944">
    <property type="component" value="Chromosome"/>
</dbReference>
<dbReference type="EMBL" id="LXWN01000003">
    <property type="protein sequence ID" value="PTL87124.1"/>
    <property type="molecule type" value="Genomic_DNA"/>
</dbReference>
<dbReference type="Gene3D" id="3.30.420.40">
    <property type="match status" value="2"/>
</dbReference>
<evidence type="ECO:0000313" key="1">
    <source>
        <dbReference type="EMBL" id="AJA92690.1"/>
    </source>
</evidence>
<organism evidence="1 3">
    <name type="scientific">Candidatus Nitrosopelagicus brevis</name>
    <dbReference type="NCBI Taxonomy" id="1410606"/>
    <lineage>
        <taxon>Archaea</taxon>
        <taxon>Nitrososphaerota</taxon>
    </lineage>
</organism>
<dbReference type="HOGENOM" id="CLU_036604_0_3_2"/>
<dbReference type="OrthoDB" id="206224at2157"/>
<reference evidence="2 4" key="3">
    <citation type="submission" date="2018-04" db="EMBL/GenBank/DDBJ databases">
        <title>Transcriptomics of ammonia oxidizing archaea.</title>
        <authorList>
            <person name="Carini P."/>
        </authorList>
    </citation>
    <scope>NUCLEOTIDE SEQUENCE [LARGE SCALE GENOMIC DNA]</scope>
    <source>
        <strain evidence="2 4">U25</strain>
    </source>
</reference>
<dbReference type="InterPro" id="IPR049874">
    <property type="entry name" value="ROK_cs"/>
</dbReference>
<proteinExistence type="predicted"/>
<dbReference type="PANTHER" id="PTHR18964">
    <property type="entry name" value="ROK (REPRESSOR, ORF, KINASE) FAMILY"/>
    <property type="match status" value="1"/>
</dbReference>
<evidence type="ECO:0000313" key="4">
    <source>
        <dbReference type="Proteomes" id="UP000241022"/>
    </source>
</evidence>
<name>A0A0A7V7Q6_9ARCH</name>
<accession>A0A0A7V7Q6</accession>
<sequence length="289" mass="31123">MNRIGVDLGGTKIEGILTDENYKTITRKRIPTNQDEGYNSILESIKNLIQELVKESNNKVSIGVCTPGALSLSSGLIKNSNTQCLIGKDLQNDLKNILHYNVSIENDANCFALAEAKLGAGRNSNLVFGIIMGTGVGGGIIIDGKIHHGRTNIAGEWGHHCLHPEGNTCYCGNKGCVETYISGPALEKKWSELTSQNQPLPEIIKSSDNPNFPNWKKSFLDDFGSSLANVIDILDPDVIVLGGGVSNIDFLYSEGKNSTHEKVFSDIVDTPITKNELGDSAGVFGACML</sequence>
<dbReference type="GeneID" id="24817152"/>